<evidence type="ECO:0000259" key="4">
    <source>
        <dbReference type="Pfam" id="PF01361"/>
    </source>
</evidence>
<comment type="similarity">
    <text evidence="1 3">Belongs to the 4-oxalocrotonate tautomerase family.</text>
</comment>
<reference evidence="5 6" key="1">
    <citation type="journal article" date="2019" name="Int. J. Syst. Evol. Microbiol.">
        <title>The Global Catalogue of Microorganisms (GCM) 10K type strain sequencing project: providing services to taxonomists for standard genome sequencing and annotation.</title>
        <authorList>
            <consortium name="The Broad Institute Genomics Platform"/>
            <consortium name="The Broad Institute Genome Sequencing Center for Infectious Disease"/>
            <person name="Wu L."/>
            <person name="Ma J."/>
        </authorList>
    </citation>
    <scope>NUCLEOTIDE SEQUENCE [LARGE SCALE GENOMIC DNA]</scope>
    <source>
        <strain evidence="5 6">JCM 4788</strain>
    </source>
</reference>
<evidence type="ECO:0000256" key="3">
    <source>
        <dbReference type="RuleBase" id="RU362032"/>
    </source>
</evidence>
<proteinExistence type="inferred from homology"/>
<dbReference type="InterPro" id="IPR018191">
    <property type="entry name" value="4-OT"/>
</dbReference>
<dbReference type="Pfam" id="PF01361">
    <property type="entry name" value="Tautomerase"/>
    <property type="match status" value="1"/>
</dbReference>
<dbReference type="SUPFAM" id="SSF55331">
    <property type="entry name" value="Tautomerase/MIF"/>
    <property type="match status" value="1"/>
</dbReference>
<gene>
    <name evidence="5" type="ORF">GCM10010357_14650</name>
</gene>
<name>A0ABN0YH76_9ACTN</name>
<evidence type="ECO:0000256" key="2">
    <source>
        <dbReference type="ARBA" id="ARBA00023235"/>
    </source>
</evidence>
<keyword evidence="6" id="KW-1185">Reference proteome</keyword>
<comment type="caution">
    <text evidence="5">The sequence shown here is derived from an EMBL/GenBank/DDBJ whole genome shotgun (WGS) entry which is preliminary data.</text>
</comment>
<dbReference type="Gene3D" id="3.30.429.10">
    <property type="entry name" value="Macrophage Migration Inhibitory Factor"/>
    <property type="match status" value="1"/>
</dbReference>
<dbReference type="NCBIfam" id="TIGR00013">
    <property type="entry name" value="taut"/>
    <property type="match status" value="1"/>
</dbReference>
<dbReference type="PANTHER" id="PTHR35530:SF1">
    <property type="entry name" value="2-HYDROXYMUCONATE TAUTOMERASE"/>
    <property type="match status" value="1"/>
</dbReference>
<keyword evidence="2 3" id="KW-0413">Isomerase</keyword>
<evidence type="ECO:0000313" key="6">
    <source>
        <dbReference type="Proteomes" id="UP001500879"/>
    </source>
</evidence>
<dbReference type="PANTHER" id="PTHR35530">
    <property type="entry name" value="TAUTOMERASE-RELATED"/>
    <property type="match status" value="1"/>
</dbReference>
<evidence type="ECO:0000313" key="5">
    <source>
        <dbReference type="EMBL" id="GAA0394790.1"/>
    </source>
</evidence>
<protein>
    <recommendedName>
        <fullName evidence="3">Tautomerase</fullName>
        <ecNumber evidence="3">5.3.2.-</ecNumber>
    </recommendedName>
</protein>
<dbReference type="InterPro" id="IPR014347">
    <property type="entry name" value="Tautomerase/MIF_sf"/>
</dbReference>
<accession>A0ABN0YH76</accession>
<dbReference type="EC" id="5.3.2.-" evidence="3"/>
<dbReference type="EMBL" id="BAAABX010000014">
    <property type="protein sequence ID" value="GAA0394790.1"/>
    <property type="molecule type" value="Genomic_DNA"/>
</dbReference>
<evidence type="ECO:0000256" key="1">
    <source>
        <dbReference type="ARBA" id="ARBA00006723"/>
    </source>
</evidence>
<sequence>MESSGPGGPPGPILLALRSVSMPLIQVKQTPGKTAEQKAALVRELTDAYVRATGGKPESLWVTVEEVATDSWAVGGETLAARAAAAQG</sequence>
<dbReference type="InterPro" id="IPR004370">
    <property type="entry name" value="4-OT-like_dom"/>
</dbReference>
<dbReference type="Proteomes" id="UP001500879">
    <property type="component" value="Unassembled WGS sequence"/>
</dbReference>
<feature type="domain" description="4-oxalocrotonate tautomerase-like" evidence="4">
    <location>
        <begin position="23"/>
        <end position="82"/>
    </location>
</feature>
<organism evidence="5 6">
    <name type="scientific">Streptomyces luteireticuli</name>
    <dbReference type="NCBI Taxonomy" id="173858"/>
    <lineage>
        <taxon>Bacteria</taxon>
        <taxon>Bacillati</taxon>
        <taxon>Actinomycetota</taxon>
        <taxon>Actinomycetes</taxon>
        <taxon>Kitasatosporales</taxon>
        <taxon>Streptomycetaceae</taxon>
        <taxon>Streptomyces</taxon>
    </lineage>
</organism>